<protein>
    <recommendedName>
        <fullName evidence="8">Methyltransferase domain-containing protein</fullName>
    </recommendedName>
</protein>
<dbReference type="EMBL" id="AYEU01000001">
    <property type="protein sequence ID" value="ESK52995.1"/>
    <property type="molecule type" value="Genomic_DNA"/>
</dbReference>
<dbReference type="STRING" id="396323.VH98_05685"/>
<comment type="caution">
    <text evidence="6">The sequence shown here is derived from an EMBL/GenBank/DDBJ whole genome shotgun (WGS) entry which is preliminary data.</text>
</comment>
<keyword evidence="2" id="KW-0489">Methyltransferase</keyword>
<evidence type="ECO:0000313" key="7">
    <source>
        <dbReference type="Proteomes" id="UP000018418"/>
    </source>
</evidence>
<dbReference type="InterPro" id="IPR029063">
    <property type="entry name" value="SAM-dependent_MTases_sf"/>
</dbReference>
<accession>V2UWF5</accession>
<dbReference type="SUPFAM" id="SSF53335">
    <property type="entry name" value="S-adenosyl-L-methionine-dependent methyltransferases"/>
    <property type="match status" value="1"/>
</dbReference>
<dbReference type="GO" id="GO:0008168">
    <property type="term" value="F:methyltransferase activity"/>
    <property type="evidence" value="ECO:0007669"/>
    <property type="project" value="UniProtKB-KW"/>
</dbReference>
<evidence type="ECO:0000256" key="4">
    <source>
        <dbReference type="ARBA" id="ARBA00022691"/>
    </source>
</evidence>
<sequence length="256" mass="29225">MLGDSATLAWSNLGLWSAPAQTYVQACEQLAEHLAQSIQLTAQDHLLDLGCGHGASLQYWAQHYAVQHIEAVEIQTACIEKIQQQALACVHAAHQRSFMNLNAECFEQKFDAIVCLDALYHYDLKKFMVQIPALLQSKGRIGFHYLLFNDNWSKASFLSKQRDQYLLKLADVQLQHLMYQTELEHVLTLHGFEQIQIQILSEPVLGGFAQYVQQELQLHGFQHDLNALKIQMTAKLCQQLFQERRIDYVQVTATLA</sequence>
<name>V2UWF5_9GAMM</name>
<dbReference type="HOGENOM" id="CLU_978718_0_0_6"/>
<gene>
    <name evidence="6" type="ORF">P255_00100</name>
</gene>
<dbReference type="OrthoDB" id="6710536at2"/>
<dbReference type="GO" id="GO:0032259">
    <property type="term" value="P:methylation"/>
    <property type="evidence" value="ECO:0007669"/>
    <property type="project" value="UniProtKB-KW"/>
</dbReference>
<dbReference type="RefSeq" id="WP_004898940.1">
    <property type="nucleotide sequence ID" value="NZ_BBTI01000003.1"/>
</dbReference>
<evidence type="ECO:0008006" key="8">
    <source>
        <dbReference type="Google" id="ProtNLM"/>
    </source>
</evidence>
<keyword evidence="7" id="KW-1185">Reference proteome</keyword>
<proteinExistence type="inferred from homology"/>
<evidence type="ECO:0000256" key="3">
    <source>
        <dbReference type="ARBA" id="ARBA00022679"/>
    </source>
</evidence>
<dbReference type="CDD" id="cd02440">
    <property type="entry name" value="AdoMet_MTases"/>
    <property type="match status" value="1"/>
</dbReference>
<dbReference type="Gene3D" id="3.40.50.150">
    <property type="entry name" value="Vaccinia Virus protein VP39"/>
    <property type="match status" value="1"/>
</dbReference>
<keyword evidence="3" id="KW-0808">Transferase</keyword>
<dbReference type="GO" id="GO:0006629">
    <property type="term" value="P:lipid metabolic process"/>
    <property type="evidence" value="ECO:0007669"/>
    <property type="project" value="UniProtKB-KW"/>
</dbReference>
<dbReference type="Pfam" id="PF13489">
    <property type="entry name" value="Methyltransf_23"/>
    <property type="match status" value="1"/>
</dbReference>
<dbReference type="PATRIC" id="fig|1341683.3.peg.101"/>
<keyword evidence="5" id="KW-0443">Lipid metabolism</keyword>
<dbReference type="PANTHER" id="PTHR43667">
    <property type="entry name" value="CYCLOPROPANE-FATTY-ACYL-PHOSPHOLIPID SYNTHASE"/>
    <property type="match status" value="1"/>
</dbReference>
<reference evidence="6 7" key="1">
    <citation type="submission" date="2013-10" db="EMBL/GenBank/DDBJ databases">
        <title>The Genome Sequence of Acinetobacter brisouii CIP 110357.</title>
        <authorList>
            <consortium name="The Broad Institute Genomics Platform"/>
            <consortium name="The Broad Institute Genome Sequencing Center for Infectious Disease"/>
            <person name="Cerqueira G."/>
            <person name="Feldgarden M."/>
            <person name="Courvalin P."/>
            <person name="Grillot-Courvalin C."/>
            <person name="Clermont D."/>
            <person name="Rocha E."/>
            <person name="Yoon E.-J."/>
            <person name="Nemec A."/>
            <person name="Young S.K."/>
            <person name="Zeng Q."/>
            <person name="Gargeya S."/>
            <person name="Fitzgerald M."/>
            <person name="Abouelleil A."/>
            <person name="Alvarado L."/>
            <person name="Berlin A.M."/>
            <person name="Chapman S.B."/>
            <person name="Gainer-Dewar J."/>
            <person name="Goldberg J."/>
            <person name="Gnerre S."/>
            <person name="Griggs A."/>
            <person name="Gujja S."/>
            <person name="Hansen M."/>
            <person name="Howarth C."/>
            <person name="Imamovic A."/>
            <person name="Ireland A."/>
            <person name="Larimer J."/>
            <person name="McCowan C."/>
            <person name="Murphy C."/>
            <person name="Pearson M."/>
            <person name="Poon T.W."/>
            <person name="Priest M."/>
            <person name="Roberts A."/>
            <person name="Saif S."/>
            <person name="Shea T."/>
            <person name="Sykes S."/>
            <person name="Wortman J."/>
            <person name="Nusbaum C."/>
            <person name="Birren B."/>
        </authorList>
    </citation>
    <scope>NUCLEOTIDE SEQUENCE [LARGE SCALE GENOMIC DNA]</scope>
    <source>
        <strain evidence="6 7">CIP 110357</strain>
    </source>
</reference>
<dbReference type="AlphaFoldDB" id="V2UWF5"/>
<evidence type="ECO:0000313" key="6">
    <source>
        <dbReference type="EMBL" id="ESK52995.1"/>
    </source>
</evidence>
<dbReference type="InterPro" id="IPR050723">
    <property type="entry name" value="CFA/CMAS"/>
</dbReference>
<evidence type="ECO:0000256" key="5">
    <source>
        <dbReference type="ARBA" id="ARBA00023098"/>
    </source>
</evidence>
<dbReference type="PANTHER" id="PTHR43667:SF1">
    <property type="entry name" value="CYCLOPROPANE-FATTY-ACYL-PHOSPHOLIPID SYNTHASE"/>
    <property type="match status" value="1"/>
</dbReference>
<evidence type="ECO:0000256" key="2">
    <source>
        <dbReference type="ARBA" id="ARBA00022603"/>
    </source>
</evidence>
<comment type="similarity">
    <text evidence="1">Belongs to the CFA/CMAS family.</text>
</comment>
<keyword evidence="4" id="KW-0949">S-adenosyl-L-methionine</keyword>
<dbReference type="Proteomes" id="UP000018418">
    <property type="component" value="Unassembled WGS sequence"/>
</dbReference>
<evidence type="ECO:0000256" key="1">
    <source>
        <dbReference type="ARBA" id="ARBA00010815"/>
    </source>
</evidence>
<organism evidence="6 7">
    <name type="scientific">Acinetobacter brisouii CIP 110357</name>
    <dbReference type="NCBI Taxonomy" id="1341683"/>
    <lineage>
        <taxon>Bacteria</taxon>
        <taxon>Pseudomonadati</taxon>
        <taxon>Pseudomonadota</taxon>
        <taxon>Gammaproteobacteria</taxon>
        <taxon>Moraxellales</taxon>
        <taxon>Moraxellaceae</taxon>
        <taxon>Acinetobacter</taxon>
    </lineage>
</organism>